<protein>
    <recommendedName>
        <fullName evidence="4">LIM zinc-binding domain-containing protein</fullName>
    </recommendedName>
</protein>
<feature type="compositionally biased region" description="Pro residues" evidence="1">
    <location>
        <begin position="394"/>
        <end position="403"/>
    </location>
</feature>
<reference evidence="2 3" key="1">
    <citation type="submission" date="2019-08" db="EMBL/GenBank/DDBJ databases">
        <title>The genome of the soybean aphid Biotype 1, its phylome, world population structure and adaptation to the North American continent.</title>
        <authorList>
            <person name="Giordano R."/>
            <person name="Donthu R.K."/>
            <person name="Hernandez A.G."/>
            <person name="Wright C.L."/>
            <person name="Zimin A.V."/>
        </authorList>
    </citation>
    <scope>NUCLEOTIDE SEQUENCE [LARGE SCALE GENOMIC DNA]</scope>
    <source>
        <tissue evidence="2">Whole aphids</tissue>
    </source>
</reference>
<dbReference type="PANTHER" id="PTHR24211">
    <property type="entry name" value="LIM DOMAIN-CONTAINING PROTEIN"/>
    <property type="match status" value="1"/>
</dbReference>
<feature type="compositionally biased region" description="Basic residues" evidence="1">
    <location>
        <begin position="372"/>
        <end position="391"/>
    </location>
</feature>
<sequence length="504" mass="53809">MPLLCTGQMSHEGQHWHATEQCFCCHTCRSSLLGRPFLPRRGAIFCSIACSKGEPPTMTTSQRPESEMADVAAAVGQTEQTTPAQTLQLQPVATAPDSPASTGRRTASTNGFASPSPSQQSACRSPLMGRRALQNANNSNTSSPSPTRHMQQRSAGDGVIAPHASRPNTVAARPSDLDVRQRRRHNDIAVVESRRVLTVVDRDNGDDGDVATDDDGNGGRPRGHGFSATSSSVIAVDRTDGDRLDDTLYELQRLLSNGKLPQKFLEKLISDDEITDRLLNEFEKLTTAAAASAAEPLPPSSSSSSRRPVDDRRLAIATPPSTSTVAAANAPPQSRRASSSSSTPETVATGGRRSVRFDGTALSSTDPPASGRTRRRRREGRNNRSRSRSRNSRPVPPPPPPPIGNDDDDDSSAEHGCCSTCSSSSGSELDDLSVYRLPARRPYGPGAGAAARISYVPNDAIAYAKQQATAHRSPGRRTAAAGQSPQHLQQQQQQSVDDKNCVIQ</sequence>
<organism evidence="2 3">
    <name type="scientific">Aphis glycines</name>
    <name type="common">Soybean aphid</name>
    <dbReference type="NCBI Taxonomy" id="307491"/>
    <lineage>
        <taxon>Eukaryota</taxon>
        <taxon>Metazoa</taxon>
        <taxon>Ecdysozoa</taxon>
        <taxon>Arthropoda</taxon>
        <taxon>Hexapoda</taxon>
        <taxon>Insecta</taxon>
        <taxon>Pterygota</taxon>
        <taxon>Neoptera</taxon>
        <taxon>Paraneoptera</taxon>
        <taxon>Hemiptera</taxon>
        <taxon>Sternorrhyncha</taxon>
        <taxon>Aphidomorpha</taxon>
        <taxon>Aphidoidea</taxon>
        <taxon>Aphididae</taxon>
        <taxon>Aphidini</taxon>
        <taxon>Aphis</taxon>
        <taxon>Aphis</taxon>
    </lineage>
</organism>
<feature type="compositionally biased region" description="Low complexity" evidence="1">
    <location>
        <begin position="483"/>
        <end position="494"/>
    </location>
</feature>
<feature type="compositionally biased region" description="Acidic residues" evidence="1">
    <location>
        <begin position="206"/>
        <end position="216"/>
    </location>
</feature>
<dbReference type="OrthoDB" id="10069167at2759"/>
<feature type="compositionally biased region" description="Low complexity" evidence="1">
    <location>
        <begin position="315"/>
        <end position="342"/>
    </location>
</feature>
<feature type="region of interest" description="Disordered" evidence="1">
    <location>
        <begin position="290"/>
        <end position="429"/>
    </location>
</feature>
<evidence type="ECO:0008006" key="4">
    <source>
        <dbReference type="Google" id="ProtNLM"/>
    </source>
</evidence>
<dbReference type="Gene3D" id="2.10.110.10">
    <property type="entry name" value="Cysteine Rich Protein"/>
    <property type="match status" value="1"/>
</dbReference>
<feature type="compositionally biased region" description="Polar residues" evidence="1">
    <location>
        <begin position="99"/>
        <end position="123"/>
    </location>
</feature>
<feature type="region of interest" description="Disordered" evidence="1">
    <location>
        <begin position="466"/>
        <end position="504"/>
    </location>
</feature>
<feature type="compositionally biased region" description="Low complexity" evidence="1">
    <location>
        <begin position="135"/>
        <end position="147"/>
    </location>
</feature>
<name>A0A6G0U8R7_APHGL</name>
<dbReference type="EMBL" id="VYZN01000001">
    <property type="protein sequence ID" value="KAE9545518.1"/>
    <property type="molecule type" value="Genomic_DNA"/>
</dbReference>
<gene>
    <name evidence="2" type="ORF">AGLY_001061</name>
</gene>
<feature type="region of interest" description="Disordered" evidence="1">
    <location>
        <begin position="55"/>
        <end position="184"/>
    </location>
</feature>
<proteinExistence type="predicted"/>
<feature type="compositionally biased region" description="Low complexity" evidence="1">
    <location>
        <begin position="290"/>
        <end position="305"/>
    </location>
</feature>
<keyword evidence="3" id="KW-1185">Reference proteome</keyword>
<evidence type="ECO:0000313" key="2">
    <source>
        <dbReference type="EMBL" id="KAE9545518.1"/>
    </source>
</evidence>
<dbReference type="AlphaFoldDB" id="A0A6G0U8R7"/>
<dbReference type="InterPro" id="IPR047120">
    <property type="entry name" value="Pk/Esn/Tes"/>
</dbReference>
<dbReference type="PANTHER" id="PTHR24211:SF20">
    <property type="entry name" value="PROTEIN ESPINAS-RELATED"/>
    <property type="match status" value="1"/>
</dbReference>
<accession>A0A6G0U8R7</accession>
<feature type="region of interest" description="Disordered" evidence="1">
    <location>
        <begin position="200"/>
        <end position="231"/>
    </location>
</feature>
<feature type="compositionally biased region" description="Low complexity" evidence="1">
    <location>
        <begin position="77"/>
        <end position="91"/>
    </location>
</feature>
<dbReference type="Proteomes" id="UP000475862">
    <property type="component" value="Unassembled WGS sequence"/>
</dbReference>
<evidence type="ECO:0000256" key="1">
    <source>
        <dbReference type="SAM" id="MobiDB-lite"/>
    </source>
</evidence>
<evidence type="ECO:0000313" key="3">
    <source>
        <dbReference type="Proteomes" id="UP000475862"/>
    </source>
</evidence>
<comment type="caution">
    <text evidence="2">The sequence shown here is derived from an EMBL/GenBank/DDBJ whole genome shotgun (WGS) entry which is preliminary data.</text>
</comment>